<protein>
    <recommendedName>
        <fullName evidence="7">Kinesin motor domain-containing protein</fullName>
    </recommendedName>
</protein>
<dbReference type="InterPro" id="IPR027640">
    <property type="entry name" value="Kinesin-like_fam"/>
</dbReference>
<evidence type="ECO:0000256" key="5">
    <source>
        <dbReference type="ARBA" id="ARBA00023212"/>
    </source>
</evidence>
<comment type="caution">
    <text evidence="8">The sequence shown here is derived from an EMBL/GenBank/DDBJ whole genome shotgun (WGS) entry which is preliminary data.</text>
</comment>
<gene>
    <name evidence="8" type="ORF">V7S43_008947</name>
</gene>
<keyword evidence="3" id="KW-0493">Microtubule</keyword>
<dbReference type="GO" id="GO:0003774">
    <property type="term" value="F:cytoskeletal motor activity"/>
    <property type="evidence" value="ECO:0007669"/>
    <property type="project" value="UniProtKB-UniRule"/>
</dbReference>
<evidence type="ECO:0000256" key="2">
    <source>
        <dbReference type="ARBA" id="ARBA00022490"/>
    </source>
</evidence>
<dbReference type="Proteomes" id="UP001632037">
    <property type="component" value="Unassembled WGS sequence"/>
</dbReference>
<dbReference type="SUPFAM" id="SSF52540">
    <property type="entry name" value="P-loop containing nucleoside triphosphate hydrolases"/>
    <property type="match status" value="1"/>
</dbReference>
<dbReference type="SMART" id="SM00129">
    <property type="entry name" value="KISc"/>
    <property type="match status" value="1"/>
</dbReference>
<keyword evidence="5" id="KW-0206">Cytoskeleton</keyword>
<dbReference type="Gene3D" id="1.10.150.50">
    <property type="entry name" value="Transcription Factor, Ets-1"/>
    <property type="match status" value="1"/>
</dbReference>
<dbReference type="GO" id="GO:0005874">
    <property type="term" value="C:microtubule"/>
    <property type="evidence" value="ECO:0007669"/>
    <property type="project" value="UniProtKB-KW"/>
</dbReference>
<keyword evidence="9" id="KW-1185">Reference proteome</keyword>
<reference evidence="8 9" key="1">
    <citation type="submission" date="2024-09" db="EMBL/GenBank/DDBJ databases">
        <title>Genome sequencing and assembly of Phytophthora oleae, isolate VK10A, causative agent of rot of olive drupes.</title>
        <authorList>
            <person name="Conti Taguali S."/>
            <person name="Riolo M."/>
            <person name="La Spada F."/>
            <person name="Cacciola S.O."/>
            <person name="Dionisio G."/>
        </authorList>
    </citation>
    <scope>NUCLEOTIDE SEQUENCE [LARGE SCALE GENOMIC DNA]</scope>
    <source>
        <strain evidence="8 9">VK10A</strain>
    </source>
</reference>
<comment type="subcellular location">
    <subcellularLocation>
        <location evidence="1">Cytoplasm</location>
        <location evidence="1">Cytoskeleton</location>
    </subcellularLocation>
</comment>
<dbReference type="InterPro" id="IPR027417">
    <property type="entry name" value="P-loop_NTPase"/>
</dbReference>
<keyword evidence="6" id="KW-0067">ATP-binding</keyword>
<dbReference type="PROSITE" id="PS50067">
    <property type="entry name" value="KINESIN_MOTOR_2"/>
    <property type="match status" value="1"/>
</dbReference>
<sequence>MCFRTCTVVDRMVPDREWRPAGKNMDKRTARKVHAEDFQRTLRELRRHYLQQMETKLKADGEENEENRAAPDSDHMHVYVRKRPLLPHELQKHEFDVITAVGQREIVIHECKMYPDMRHKYVVSHHQRFSTCYNEKVDTETIYEDAVKHLLLHTMEGGKAVCMMYGQTGSGKTYTMSGLFQFIADDLFTELVGDVDFVVSVSAVEIIGSKCHDLIHDRAKVLVCDDGEGNTGLVGTTEVEADSTNALLEVLDRVKDLRSTESTSVNHQSSRSHLVCYINLRHRSSRSDIFGELYGQLVLLDLAGSERNEDSFYHDAARRKEAIEINKSHLALKECVRAIGREDNTGFVPYRASVLTRILKSCLWSMNSRASVIATISPLSIDTEHTLHTLLCAGQMLEDTPHISTDRVNVKEAGEEEEERAIPIREWDNDRVRNWICSVHKGRFQKFSDNVNSSVDGRMLIRFTHARFTQLCGGNSLAGGHLLKAFRDEVARQDKSLKARRERNAARRK</sequence>
<dbReference type="PRINTS" id="PR00380">
    <property type="entry name" value="KINESINHEAVY"/>
</dbReference>
<evidence type="ECO:0000313" key="9">
    <source>
        <dbReference type="Proteomes" id="UP001632037"/>
    </source>
</evidence>
<dbReference type="InterPro" id="IPR001752">
    <property type="entry name" value="Kinesin_motor_dom"/>
</dbReference>
<dbReference type="Gene3D" id="3.40.850.10">
    <property type="entry name" value="Kinesin motor domain"/>
    <property type="match status" value="1"/>
</dbReference>
<dbReference type="PANTHER" id="PTHR47971:SF8">
    <property type="entry name" value="KINESIN-LIKE PROTEIN"/>
    <property type="match status" value="1"/>
</dbReference>
<feature type="domain" description="Kinesin motor" evidence="7">
    <location>
        <begin position="75"/>
        <end position="399"/>
    </location>
</feature>
<name>A0ABD3FKQ4_9STRA</name>
<dbReference type="PANTHER" id="PTHR47971">
    <property type="entry name" value="KINESIN-RELATED PROTEIN 6"/>
    <property type="match status" value="1"/>
</dbReference>
<keyword evidence="6" id="KW-0547">Nucleotide-binding</keyword>
<evidence type="ECO:0000259" key="7">
    <source>
        <dbReference type="PROSITE" id="PS50067"/>
    </source>
</evidence>
<keyword evidence="4 6" id="KW-0505">Motor protein</keyword>
<feature type="binding site" evidence="6">
    <location>
        <begin position="166"/>
        <end position="173"/>
    </location>
    <ligand>
        <name>ATP</name>
        <dbReference type="ChEBI" id="CHEBI:30616"/>
    </ligand>
</feature>
<evidence type="ECO:0000313" key="8">
    <source>
        <dbReference type="EMBL" id="KAL3666159.1"/>
    </source>
</evidence>
<evidence type="ECO:0000256" key="4">
    <source>
        <dbReference type="ARBA" id="ARBA00023175"/>
    </source>
</evidence>
<accession>A0ABD3FKQ4</accession>
<dbReference type="Pfam" id="PF00225">
    <property type="entry name" value="Kinesin"/>
    <property type="match status" value="1"/>
</dbReference>
<dbReference type="SUPFAM" id="SSF47769">
    <property type="entry name" value="SAM/Pointed domain"/>
    <property type="match status" value="1"/>
</dbReference>
<dbReference type="GO" id="GO:0005524">
    <property type="term" value="F:ATP binding"/>
    <property type="evidence" value="ECO:0007669"/>
    <property type="project" value="UniProtKB-UniRule"/>
</dbReference>
<dbReference type="AlphaFoldDB" id="A0ABD3FKQ4"/>
<organism evidence="8 9">
    <name type="scientific">Phytophthora oleae</name>
    <dbReference type="NCBI Taxonomy" id="2107226"/>
    <lineage>
        <taxon>Eukaryota</taxon>
        <taxon>Sar</taxon>
        <taxon>Stramenopiles</taxon>
        <taxon>Oomycota</taxon>
        <taxon>Peronosporomycetes</taxon>
        <taxon>Peronosporales</taxon>
        <taxon>Peronosporaceae</taxon>
        <taxon>Phytophthora</taxon>
    </lineage>
</organism>
<dbReference type="EMBL" id="JBIMZQ010000018">
    <property type="protein sequence ID" value="KAL3666159.1"/>
    <property type="molecule type" value="Genomic_DNA"/>
</dbReference>
<dbReference type="InterPro" id="IPR036961">
    <property type="entry name" value="Kinesin_motor_dom_sf"/>
</dbReference>
<evidence type="ECO:0000256" key="6">
    <source>
        <dbReference type="PROSITE-ProRule" id="PRU00283"/>
    </source>
</evidence>
<evidence type="ECO:0000256" key="1">
    <source>
        <dbReference type="ARBA" id="ARBA00004245"/>
    </source>
</evidence>
<evidence type="ECO:0000256" key="3">
    <source>
        <dbReference type="ARBA" id="ARBA00022701"/>
    </source>
</evidence>
<keyword evidence="2" id="KW-0963">Cytoplasm</keyword>
<dbReference type="InterPro" id="IPR013761">
    <property type="entry name" value="SAM/pointed_sf"/>
</dbReference>
<proteinExistence type="inferred from homology"/>
<comment type="similarity">
    <text evidence="6">Belongs to the TRAFAC class myosin-kinesin ATPase superfamily. Kinesin family.</text>
</comment>